<reference evidence="1" key="1">
    <citation type="submission" date="2019-07" db="EMBL/GenBank/DDBJ databases">
        <title>Annotation for the trematode Paragonimus miyazaki's.</title>
        <authorList>
            <person name="Choi Y.-J."/>
        </authorList>
    </citation>
    <scope>NUCLEOTIDE SEQUENCE</scope>
    <source>
        <strain evidence="1">Japan</strain>
    </source>
</reference>
<organism evidence="1 2">
    <name type="scientific">Paragonimus skrjabini miyazakii</name>
    <dbReference type="NCBI Taxonomy" id="59628"/>
    <lineage>
        <taxon>Eukaryota</taxon>
        <taxon>Metazoa</taxon>
        <taxon>Spiralia</taxon>
        <taxon>Lophotrochozoa</taxon>
        <taxon>Platyhelminthes</taxon>
        <taxon>Trematoda</taxon>
        <taxon>Digenea</taxon>
        <taxon>Plagiorchiida</taxon>
        <taxon>Troglotremata</taxon>
        <taxon>Troglotrematidae</taxon>
        <taxon>Paragonimus</taxon>
    </lineage>
</organism>
<sequence length="372" mass="42703">MLTISSTFLKACMFRGLNDVVVFDSSQHVNTCRYFVTTKFPKRTLPSPNITYIKIVRKHHLKVSLFKVGPIIRQTTKVLLPKLTKFAWPQNTFAASPTGQLNGNKTTIPLPGPFEPVMSCGQRMLLGKLLRVASELMFDHGLGDRFMLNAESLLGSFRHHDLVPWHDRAGYLVDVTVRTQLRRRLRQLRPDYLIYLTPTRDILYGRIIDSNEDSLDLELSRKVPSKEYGWPYIYFDYYEMNGTHITNIKQATSPKYAWPYHVIFPLYFRPFGEDWFPAPRNPREFLRLKHESIDICETQGVSHAIERLVPIEMTRCQELASRYAFVRHGTCGSENDAPSSDEMVLGEESLITTTPVGYSSVIHSICLAVPND</sequence>
<evidence type="ECO:0000313" key="1">
    <source>
        <dbReference type="EMBL" id="KAF7259280.1"/>
    </source>
</evidence>
<comment type="caution">
    <text evidence="1">The sequence shown here is derived from an EMBL/GenBank/DDBJ whole genome shotgun (WGS) entry which is preliminary data.</text>
</comment>
<keyword evidence="2" id="KW-1185">Reference proteome</keyword>
<dbReference type="Proteomes" id="UP000822476">
    <property type="component" value="Unassembled WGS sequence"/>
</dbReference>
<proteinExistence type="predicted"/>
<dbReference type="EMBL" id="JTDE01001276">
    <property type="protein sequence ID" value="KAF7259280.1"/>
    <property type="molecule type" value="Genomic_DNA"/>
</dbReference>
<gene>
    <name evidence="1" type="ORF">EG68_02849</name>
</gene>
<name>A0A8S9Z168_9TREM</name>
<protein>
    <submittedName>
        <fullName evidence="1">Lipopolysaccharide choline phosphotransferase protein</fullName>
    </submittedName>
</protein>
<dbReference type="OrthoDB" id="419198at2759"/>
<evidence type="ECO:0000313" key="2">
    <source>
        <dbReference type="Proteomes" id="UP000822476"/>
    </source>
</evidence>
<dbReference type="AlphaFoldDB" id="A0A8S9Z168"/>
<accession>A0A8S9Z168</accession>